<evidence type="ECO:0000313" key="4">
    <source>
        <dbReference type="EMBL" id="ATW27871.1"/>
    </source>
</evidence>
<accession>A0A3G1KZQ5</accession>
<keyword evidence="5" id="KW-1185">Reference proteome</keyword>
<dbReference type="InterPro" id="IPR028081">
    <property type="entry name" value="Leu-bd"/>
</dbReference>
<evidence type="ECO:0000256" key="1">
    <source>
        <dbReference type="ARBA" id="ARBA00010062"/>
    </source>
</evidence>
<dbReference type="PANTHER" id="PTHR30483">
    <property type="entry name" value="LEUCINE-SPECIFIC-BINDING PROTEIN"/>
    <property type="match status" value="1"/>
</dbReference>
<feature type="domain" description="Leucine-binding protein" evidence="3">
    <location>
        <begin position="50"/>
        <end position="371"/>
    </location>
</feature>
<sequence length="439" mass="48909">MKGITSFIKARKIMVAFLVLMAISLLVVGCGQQQQGENEGTAPEGGEKVVKVGVIGPFTGPASRVGEEFKGAIQMAFDQIGNKVGDYKVEFVWVDDESDAEKGARAYEQAIVKDKITVGFMDWHSWVSVSCMDVAAKYKMPHFFSFGATEVVNQKYEQDPEKYKYWVGKAWPTPSLLSIAYVDTVTEAVEKGLWTPKNKNVAVYGVDNDWGRSFGEAVAKQFTDAGWNVVTKEWVGLGETEFYPLLTKLKKSDVSLAVGSMSDPPSVSAFIKQTREVGLKSLIISDGLGWVGEWYGLTGDASDYVLDQIPQWTTDKAKKFRDDFKAKYGFEPGASSGGLCYDWANYFIKVMQTTLDTYGDLTTESFAKCAEEQVMTGKLTYTDGIIMKEYKYTPETFPDPVVDQEHYIFPVIQYFDGQGKIIWPDAWKEGDLAIPDNLK</sequence>
<dbReference type="RefSeq" id="WP_148137257.1">
    <property type="nucleotide sequence ID" value="NZ_CP017634.1"/>
</dbReference>
<evidence type="ECO:0000256" key="2">
    <source>
        <dbReference type="ARBA" id="ARBA00022729"/>
    </source>
</evidence>
<dbReference type="EMBL" id="CP017634">
    <property type="protein sequence ID" value="ATW27871.1"/>
    <property type="molecule type" value="Genomic_DNA"/>
</dbReference>
<dbReference type="InterPro" id="IPR028082">
    <property type="entry name" value="Peripla_BP_I"/>
</dbReference>
<name>A0A3G1KZQ5_FORW1</name>
<dbReference type="Proteomes" id="UP000323521">
    <property type="component" value="Chromosome"/>
</dbReference>
<evidence type="ECO:0000259" key="3">
    <source>
        <dbReference type="Pfam" id="PF13458"/>
    </source>
</evidence>
<evidence type="ECO:0000313" key="5">
    <source>
        <dbReference type="Proteomes" id="UP000323521"/>
    </source>
</evidence>
<reference evidence="4 5" key="1">
    <citation type="submission" date="2016-10" db="EMBL/GenBank/DDBJ databases">
        <title>Complete Genome Sequence of Peptococcaceae strain DCMF.</title>
        <authorList>
            <person name="Edwards R.J."/>
            <person name="Holland S.I."/>
            <person name="Deshpande N.P."/>
            <person name="Wong Y.K."/>
            <person name="Ertan H."/>
            <person name="Manefield M."/>
            <person name="Russell T.L."/>
            <person name="Lee M.J."/>
        </authorList>
    </citation>
    <scope>NUCLEOTIDE SEQUENCE [LARGE SCALE GENOMIC DNA]</scope>
    <source>
        <strain evidence="4 5">DCMF</strain>
    </source>
</reference>
<proteinExistence type="inferred from homology"/>
<dbReference type="KEGG" id="fwa:DCMF_26725"/>
<organism evidence="4 5">
    <name type="scientific">Formimonas warabiya</name>
    <dbReference type="NCBI Taxonomy" id="1761012"/>
    <lineage>
        <taxon>Bacteria</taxon>
        <taxon>Bacillati</taxon>
        <taxon>Bacillota</taxon>
        <taxon>Clostridia</taxon>
        <taxon>Eubacteriales</taxon>
        <taxon>Peptococcaceae</taxon>
        <taxon>Candidatus Formimonas</taxon>
    </lineage>
</organism>
<dbReference type="OrthoDB" id="9783240at2"/>
<dbReference type="Gene3D" id="3.40.50.2300">
    <property type="match status" value="2"/>
</dbReference>
<dbReference type="InterPro" id="IPR051010">
    <property type="entry name" value="BCAA_transport"/>
</dbReference>
<comment type="similarity">
    <text evidence="1">Belongs to the leucine-binding protein family.</text>
</comment>
<dbReference type="Pfam" id="PF13458">
    <property type="entry name" value="Peripla_BP_6"/>
    <property type="match status" value="1"/>
</dbReference>
<dbReference type="AlphaFoldDB" id="A0A3G1KZQ5"/>
<dbReference type="SUPFAM" id="SSF53822">
    <property type="entry name" value="Periplasmic binding protein-like I"/>
    <property type="match status" value="1"/>
</dbReference>
<dbReference type="PROSITE" id="PS51257">
    <property type="entry name" value="PROKAR_LIPOPROTEIN"/>
    <property type="match status" value="1"/>
</dbReference>
<protein>
    <recommendedName>
        <fullName evidence="3">Leucine-binding protein domain-containing protein</fullName>
    </recommendedName>
</protein>
<dbReference type="PANTHER" id="PTHR30483:SF6">
    <property type="entry name" value="PERIPLASMIC BINDING PROTEIN OF ABC TRANSPORTER FOR NATURAL AMINO ACIDS"/>
    <property type="match status" value="1"/>
</dbReference>
<keyword evidence="2" id="KW-0732">Signal</keyword>
<gene>
    <name evidence="4" type="ORF">DCMF_26725</name>
</gene>